<dbReference type="AlphaFoldDB" id="A0A9X2ZT66"/>
<dbReference type="RefSeq" id="WP_259082284.1">
    <property type="nucleotide sequence ID" value="NZ_JANUBB010000012.1"/>
</dbReference>
<dbReference type="Proteomes" id="UP001155010">
    <property type="component" value="Unassembled WGS sequence"/>
</dbReference>
<evidence type="ECO:0000256" key="1">
    <source>
        <dbReference type="SAM" id="Phobius"/>
    </source>
</evidence>
<proteinExistence type="predicted"/>
<feature type="transmembrane region" description="Helical" evidence="1">
    <location>
        <begin position="31"/>
        <end position="52"/>
    </location>
</feature>
<evidence type="ECO:0000313" key="3">
    <source>
        <dbReference type="Proteomes" id="UP001155010"/>
    </source>
</evidence>
<name>A0A9X2ZT66_9BACT</name>
<organism evidence="2 3">
    <name type="scientific">Salinibacter ruber</name>
    <dbReference type="NCBI Taxonomy" id="146919"/>
    <lineage>
        <taxon>Bacteria</taxon>
        <taxon>Pseudomonadati</taxon>
        <taxon>Rhodothermota</taxon>
        <taxon>Rhodothermia</taxon>
        <taxon>Rhodothermales</taxon>
        <taxon>Salinibacteraceae</taxon>
        <taxon>Salinibacter</taxon>
    </lineage>
</organism>
<comment type="caution">
    <text evidence="2">The sequence shown here is derived from an EMBL/GenBank/DDBJ whole genome shotgun (WGS) entry which is preliminary data.</text>
</comment>
<dbReference type="EMBL" id="JANUBB010000012">
    <property type="protein sequence ID" value="MCS3952791.1"/>
    <property type="molecule type" value="Genomic_DNA"/>
</dbReference>
<keyword evidence="1" id="KW-1133">Transmembrane helix</keyword>
<gene>
    <name evidence="2" type="ORF">GGP83_002764</name>
</gene>
<sequence length="55" mass="5354">MTWDSCGQSSYGVGAAAAAGGAVGVALFDKVILVGAVAGLAALAHFLSGWVASDW</sequence>
<accession>A0A9X2ZT66</accession>
<keyword evidence="1" id="KW-0812">Transmembrane</keyword>
<evidence type="ECO:0000313" key="2">
    <source>
        <dbReference type="EMBL" id="MCS3952791.1"/>
    </source>
</evidence>
<reference evidence="2" key="1">
    <citation type="submission" date="2022-08" db="EMBL/GenBank/DDBJ databases">
        <title>Genomic Encyclopedia of Type Strains, Phase V (KMG-V): Genome sequencing to study the core and pangenomes of soil and plant-associated prokaryotes.</title>
        <authorList>
            <person name="Whitman W."/>
        </authorList>
    </citation>
    <scope>NUCLEOTIDE SEQUENCE</scope>
    <source>
        <strain evidence="2">SP2017</strain>
    </source>
</reference>
<protein>
    <submittedName>
        <fullName evidence="2">Uncharacterized protein</fullName>
    </submittedName>
</protein>
<keyword evidence="1" id="KW-0472">Membrane</keyword>